<sequence length="377" mass="43321">MLSYSGLSEAFWGEAMLTACYLLNRVSNKRNKTTPYELWKTLGEKGIDYIFVGYAKHSKAYRPKDIIPNVQESQMDDHTDDVPNEIPEPRKDPRTYNEAMQSRDAAFWKEAIDDEIGSIMENNTWVLSDLPPGCKPLGCKWIFKRKMKVDGAIDTFKARLVIQCFRQKEGIDYFDTYAPVARITTTRLLLALAAIHNPVIHQMDVKTTFLNGDLDEEVYMKQRKDLLCQCVYSKFDNFGKGVIICLYVDDMVIFGTDQNQVDKTKKFLSSRFSMKDMGEADVILGIKIKRENKGIVITQSHYIEKILKKFNREDCSSVSTPMDPVNKLKPNTWKPVDQLEYSRAIGCLMYAMTSTRLDIAYAIGRLSRFTSNPSRQH</sequence>
<organism evidence="3">
    <name type="scientific">Tanacetum cinerariifolium</name>
    <name type="common">Dalmatian daisy</name>
    <name type="synonym">Chrysanthemum cinerariifolium</name>
    <dbReference type="NCBI Taxonomy" id="118510"/>
    <lineage>
        <taxon>Eukaryota</taxon>
        <taxon>Viridiplantae</taxon>
        <taxon>Streptophyta</taxon>
        <taxon>Embryophyta</taxon>
        <taxon>Tracheophyta</taxon>
        <taxon>Spermatophyta</taxon>
        <taxon>Magnoliopsida</taxon>
        <taxon>eudicotyledons</taxon>
        <taxon>Gunneridae</taxon>
        <taxon>Pentapetalae</taxon>
        <taxon>asterids</taxon>
        <taxon>campanulids</taxon>
        <taxon>Asterales</taxon>
        <taxon>Asteraceae</taxon>
        <taxon>Asteroideae</taxon>
        <taxon>Anthemideae</taxon>
        <taxon>Anthemidinae</taxon>
        <taxon>Tanacetum</taxon>
    </lineage>
</organism>
<dbReference type="InterPro" id="IPR013103">
    <property type="entry name" value="RVT_2"/>
</dbReference>
<proteinExistence type="predicted"/>
<gene>
    <name evidence="3" type="ORF">Tci_646058</name>
</gene>
<accession>A0A699K670</accession>
<reference evidence="3" key="1">
    <citation type="journal article" date="2019" name="Sci. Rep.">
        <title>Draft genome of Tanacetum cinerariifolium, the natural source of mosquito coil.</title>
        <authorList>
            <person name="Yamashiro T."/>
            <person name="Shiraishi A."/>
            <person name="Satake H."/>
            <person name="Nakayama K."/>
        </authorList>
    </citation>
    <scope>NUCLEOTIDE SEQUENCE</scope>
</reference>
<dbReference type="PANTHER" id="PTHR11439:SF521">
    <property type="entry name" value="RNA-DIRECTED DNA POLYMERASE"/>
    <property type="match status" value="1"/>
</dbReference>
<feature type="compositionally biased region" description="Basic and acidic residues" evidence="1">
    <location>
        <begin position="75"/>
        <end position="95"/>
    </location>
</feature>
<evidence type="ECO:0000256" key="1">
    <source>
        <dbReference type="SAM" id="MobiDB-lite"/>
    </source>
</evidence>
<dbReference type="SUPFAM" id="SSF56672">
    <property type="entry name" value="DNA/RNA polymerases"/>
    <property type="match status" value="1"/>
</dbReference>
<name>A0A699K670_TANCI</name>
<dbReference type="InterPro" id="IPR043502">
    <property type="entry name" value="DNA/RNA_pol_sf"/>
</dbReference>
<feature type="domain" description="Reverse transcriptase Ty1/copia-type" evidence="2">
    <location>
        <begin position="122"/>
        <end position="223"/>
    </location>
</feature>
<evidence type="ECO:0000259" key="2">
    <source>
        <dbReference type="Pfam" id="PF07727"/>
    </source>
</evidence>
<dbReference type="Pfam" id="PF07727">
    <property type="entry name" value="RVT_2"/>
    <property type="match status" value="2"/>
</dbReference>
<feature type="domain" description="Reverse transcriptase Ty1/copia-type" evidence="2">
    <location>
        <begin position="228"/>
        <end position="322"/>
    </location>
</feature>
<comment type="caution">
    <text evidence="3">The sequence shown here is derived from an EMBL/GenBank/DDBJ whole genome shotgun (WGS) entry which is preliminary data.</text>
</comment>
<dbReference type="AlphaFoldDB" id="A0A699K670"/>
<feature type="region of interest" description="Disordered" evidence="1">
    <location>
        <begin position="74"/>
        <end position="95"/>
    </location>
</feature>
<dbReference type="EMBL" id="BKCJ010479038">
    <property type="protein sequence ID" value="GFA74086.1"/>
    <property type="molecule type" value="Genomic_DNA"/>
</dbReference>
<protein>
    <submittedName>
        <fullName evidence="3">Zinc finger, CCHC-type</fullName>
    </submittedName>
</protein>
<dbReference type="PANTHER" id="PTHR11439">
    <property type="entry name" value="GAG-POL-RELATED RETROTRANSPOSON"/>
    <property type="match status" value="1"/>
</dbReference>
<evidence type="ECO:0000313" key="3">
    <source>
        <dbReference type="EMBL" id="GFA74086.1"/>
    </source>
</evidence>